<dbReference type="GO" id="GO:0043657">
    <property type="term" value="C:host cell"/>
    <property type="evidence" value="ECO:0007669"/>
    <property type="project" value="UniProtKB-SubCell"/>
</dbReference>
<accession>A0A8H3MFT0</accession>
<evidence type="ECO:0000259" key="4">
    <source>
        <dbReference type="Pfam" id="PF20147"/>
    </source>
</evidence>
<reference evidence="5" key="1">
    <citation type="submission" date="2019-10" db="EMBL/GenBank/DDBJ databases">
        <title>Conservation and host-specific expression of non-tandemly repeated heterogenous ribosome RNA gene in arbuscular mycorrhizal fungi.</title>
        <authorList>
            <person name="Maeda T."/>
            <person name="Kobayashi Y."/>
            <person name="Nakagawa T."/>
            <person name="Ezawa T."/>
            <person name="Yamaguchi K."/>
            <person name="Bino T."/>
            <person name="Nishimoto Y."/>
            <person name="Shigenobu S."/>
            <person name="Kawaguchi M."/>
        </authorList>
    </citation>
    <scope>NUCLEOTIDE SEQUENCE</scope>
    <source>
        <strain evidence="5">HR1</strain>
    </source>
</reference>
<sequence>MSERINHHIVGSSTSRSDCNIKVEKAPEFDNFLADKLKLWKVEIPDCHDVQLSNLSFQVQDQLLATKKISKYFPDKLILLLY</sequence>
<evidence type="ECO:0000313" key="6">
    <source>
        <dbReference type="Proteomes" id="UP000615446"/>
    </source>
</evidence>
<dbReference type="Proteomes" id="UP000615446">
    <property type="component" value="Unassembled WGS sequence"/>
</dbReference>
<evidence type="ECO:0000256" key="1">
    <source>
        <dbReference type="ARBA" id="ARBA00004340"/>
    </source>
</evidence>
<evidence type="ECO:0000256" key="2">
    <source>
        <dbReference type="ARBA" id="ARBA00004613"/>
    </source>
</evidence>
<dbReference type="Pfam" id="PF20147">
    <property type="entry name" value="Crinkler"/>
    <property type="match status" value="1"/>
</dbReference>
<proteinExistence type="predicted"/>
<comment type="subcellular location">
    <subcellularLocation>
        <location evidence="1">Host cell</location>
    </subcellularLocation>
    <subcellularLocation>
        <location evidence="2">Secreted</location>
    </subcellularLocation>
</comment>
<dbReference type="InterPro" id="IPR045379">
    <property type="entry name" value="Crinkler_N"/>
</dbReference>
<comment type="caution">
    <text evidence="5">The sequence shown here is derived from an EMBL/GenBank/DDBJ whole genome shotgun (WGS) entry which is preliminary data.</text>
</comment>
<organism evidence="5 6">
    <name type="scientific">Rhizophagus clarus</name>
    <dbReference type="NCBI Taxonomy" id="94130"/>
    <lineage>
        <taxon>Eukaryota</taxon>
        <taxon>Fungi</taxon>
        <taxon>Fungi incertae sedis</taxon>
        <taxon>Mucoromycota</taxon>
        <taxon>Glomeromycotina</taxon>
        <taxon>Glomeromycetes</taxon>
        <taxon>Glomerales</taxon>
        <taxon>Glomeraceae</taxon>
        <taxon>Rhizophagus</taxon>
    </lineage>
</organism>
<evidence type="ECO:0000313" key="5">
    <source>
        <dbReference type="EMBL" id="GET03142.1"/>
    </source>
</evidence>
<feature type="domain" description="Crinkler effector protein N-terminal" evidence="4">
    <location>
        <begin position="21"/>
        <end position="76"/>
    </location>
</feature>
<keyword evidence="3" id="KW-0964">Secreted</keyword>
<dbReference type="AlphaFoldDB" id="A0A8H3MFT0"/>
<protein>
    <recommendedName>
        <fullName evidence="4">Crinkler effector protein N-terminal domain-containing protein</fullName>
    </recommendedName>
</protein>
<gene>
    <name evidence="5" type="ORF">RCL2_002948700</name>
</gene>
<evidence type="ECO:0000256" key="3">
    <source>
        <dbReference type="ARBA" id="ARBA00022525"/>
    </source>
</evidence>
<dbReference type="GO" id="GO:0005576">
    <property type="term" value="C:extracellular region"/>
    <property type="evidence" value="ECO:0007669"/>
    <property type="project" value="UniProtKB-SubCell"/>
</dbReference>
<name>A0A8H3MFT0_9GLOM</name>
<dbReference type="OrthoDB" id="2304312at2759"/>
<dbReference type="EMBL" id="BLAL01000319">
    <property type="protein sequence ID" value="GET03142.1"/>
    <property type="molecule type" value="Genomic_DNA"/>
</dbReference>